<dbReference type="Proteomes" id="UP000320176">
    <property type="component" value="Unassembled WGS sequence"/>
</dbReference>
<dbReference type="InterPro" id="IPR020936">
    <property type="entry name" value="TrhO"/>
</dbReference>
<comment type="similarity">
    <text evidence="1">Belongs to the TrhO family.</text>
</comment>
<gene>
    <name evidence="1" type="primary">trhO</name>
    <name evidence="3" type="ORF">Pla52n_21760</name>
</gene>
<comment type="catalytic activity">
    <reaction evidence="1">
        <text>uridine(34) in tRNA + AH2 + O2 = 5-hydroxyuridine(34) in tRNA + A + H2O</text>
        <dbReference type="Rhea" id="RHEA:64224"/>
        <dbReference type="Rhea" id="RHEA-COMP:11727"/>
        <dbReference type="Rhea" id="RHEA-COMP:13381"/>
        <dbReference type="ChEBI" id="CHEBI:13193"/>
        <dbReference type="ChEBI" id="CHEBI:15377"/>
        <dbReference type="ChEBI" id="CHEBI:15379"/>
        <dbReference type="ChEBI" id="CHEBI:17499"/>
        <dbReference type="ChEBI" id="CHEBI:65315"/>
        <dbReference type="ChEBI" id="CHEBI:136877"/>
    </reaction>
</comment>
<comment type="function">
    <text evidence="1">Catalyzes oxygen-dependent 5-hydroxyuridine (ho5U) modification at position 34 in tRNAs.</text>
</comment>
<dbReference type="InterPro" id="IPR001763">
    <property type="entry name" value="Rhodanese-like_dom"/>
</dbReference>
<reference evidence="3 4" key="1">
    <citation type="submission" date="2019-02" db="EMBL/GenBank/DDBJ databases">
        <title>Deep-cultivation of Planctomycetes and their phenomic and genomic characterization uncovers novel biology.</title>
        <authorList>
            <person name="Wiegand S."/>
            <person name="Jogler M."/>
            <person name="Boedeker C."/>
            <person name="Pinto D."/>
            <person name="Vollmers J."/>
            <person name="Rivas-Marin E."/>
            <person name="Kohn T."/>
            <person name="Peeters S.H."/>
            <person name="Heuer A."/>
            <person name="Rast P."/>
            <person name="Oberbeckmann S."/>
            <person name="Bunk B."/>
            <person name="Jeske O."/>
            <person name="Meyerdierks A."/>
            <person name="Storesund J.E."/>
            <person name="Kallscheuer N."/>
            <person name="Luecker S."/>
            <person name="Lage O.M."/>
            <person name="Pohl T."/>
            <person name="Merkel B.J."/>
            <person name="Hornburger P."/>
            <person name="Mueller R.-W."/>
            <person name="Bruemmer F."/>
            <person name="Labrenz M."/>
            <person name="Spormann A.M."/>
            <person name="Op Den Camp H."/>
            <person name="Overmann J."/>
            <person name="Amann R."/>
            <person name="Jetten M.S.M."/>
            <person name="Mascher T."/>
            <person name="Medema M.H."/>
            <person name="Devos D.P."/>
            <person name="Kaster A.-K."/>
            <person name="Ovreas L."/>
            <person name="Rohde M."/>
            <person name="Galperin M.Y."/>
            <person name="Jogler C."/>
        </authorList>
    </citation>
    <scope>NUCLEOTIDE SEQUENCE [LARGE SCALE GENOMIC DNA]</scope>
    <source>
        <strain evidence="3 4">Pla52n</strain>
    </source>
</reference>
<dbReference type="SUPFAM" id="SSF52821">
    <property type="entry name" value="Rhodanese/Cell cycle control phosphatase"/>
    <property type="match status" value="1"/>
</dbReference>
<accession>A0A5C6B2B6</accession>
<keyword evidence="4" id="KW-1185">Reference proteome</keyword>
<feature type="domain" description="Rhodanese" evidence="2">
    <location>
        <begin position="129"/>
        <end position="223"/>
    </location>
</feature>
<dbReference type="GO" id="GO:0016740">
    <property type="term" value="F:transferase activity"/>
    <property type="evidence" value="ECO:0007669"/>
    <property type="project" value="UniProtKB-KW"/>
</dbReference>
<name>A0A5C6B2B6_9BACT</name>
<dbReference type="PROSITE" id="PS50206">
    <property type="entry name" value="RHODANESE_3"/>
    <property type="match status" value="1"/>
</dbReference>
<dbReference type="InterPro" id="IPR040503">
    <property type="entry name" value="TRHO_N"/>
</dbReference>
<keyword evidence="1" id="KW-0560">Oxidoreductase</keyword>
<dbReference type="RefSeq" id="WP_146519535.1">
    <property type="nucleotide sequence ID" value="NZ_CP151726.1"/>
</dbReference>
<dbReference type="Gene3D" id="3.40.250.10">
    <property type="entry name" value="Rhodanese-like domain"/>
    <property type="match status" value="1"/>
</dbReference>
<dbReference type="InterPro" id="IPR036873">
    <property type="entry name" value="Rhodanese-like_dom_sf"/>
</dbReference>
<dbReference type="Gene3D" id="3.30.70.100">
    <property type="match status" value="1"/>
</dbReference>
<dbReference type="EC" id="1.14.-.-" evidence="1"/>
<dbReference type="SMART" id="SM00450">
    <property type="entry name" value="RHOD"/>
    <property type="match status" value="1"/>
</dbReference>
<evidence type="ECO:0000313" key="3">
    <source>
        <dbReference type="EMBL" id="TWU06455.1"/>
    </source>
</evidence>
<comment type="caution">
    <text evidence="3">The sequence shown here is derived from an EMBL/GenBank/DDBJ whole genome shotgun (WGS) entry which is preliminary data.</text>
</comment>
<dbReference type="PANTHER" id="PTHR43268:SF3">
    <property type="entry name" value="RHODANESE-LIKE DOMAIN-CONTAINING PROTEIN 7-RELATED"/>
    <property type="match status" value="1"/>
</dbReference>
<dbReference type="Pfam" id="PF17773">
    <property type="entry name" value="UPF0176_N"/>
    <property type="match status" value="1"/>
</dbReference>
<dbReference type="GO" id="GO:0006400">
    <property type="term" value="P:tRNA modification"/>
    <property type="evidence" value="ECO:0007669"/>
    <property type="project" value="UniProtKB-UniRule"/>
</dbReference>
<dbReference type="GO" id="GO:0016705">
    <property type="term" value="F:oxidoreductase activity, acting on paired donors, with incorporation or reduction of molecular oxygen"/>
    <property type="evidence" value="ECO:0007669"/>
    <property type="project" value="UniProtKB-UniRule"/>
</dbReference>
<evidence type="ECO:0000259" key="2">
    <source>
        <dbReference type="PROSITE" id="PS50206"/>
    </source>
</evidence>
<dbReference type="NCBIfam" id="NF001136">
    <property type="entry name" value="PRK00142.1-4"/>
    <property type="match status" value="1"/>
</dbReference>
<sequence length="309" mass="34550">MNASEIEPQIVVAALYRFVRLPQYGSLRQPIQSTMNRLHVRGTLLLAAEGINGTVAGSREGIDGLLAYLRAIPEFAATDVKESHCSEMPFKRSRVRLKKEIVTLGVEGIDPNETVGTYVDPAQWNELISDPNVTLVDTRNDYEVAIGTFPGAVNPETETFREFPEFVDRNLDPERHPKIAMFCTGGIRCEKSTALLKKKGFKEVYHLRGGILKYLEEIPAEESKWQGECFVFDQRVSVGQGLAVGPHTMCYACGWPLTPADREHPDFIRGVQCGRCAAELTEEQRARFAERQHQLDLQEARSTAPKATT</sequence>
<protein>
    <recommendedName>
        <fullName evidence="1">tRNA uridine(34) hydroxylase</fullName>
        <ecNumber evidence="1">1.14.-.-</ecNumber>
    </recommendedName>
    <alternativeName>
        <fullName evidence="1">tRNA hydroxylation protein O</fullName>
    </alternativeName>
</protein>
<dbReference type="OrthoDB" id="9784108at2"/>
<evidence type="ECO:0000313" key="4">
    <source>
        <dbReference type="Proteomes" id="UP000320176"/>
    </source>
</evidence>
<dbReference type="Pfam" id="PF00581">
    <property type="entry name" value="Rhodanese"/>
    <property type="match status" value="1"/>
</dbReference>
<organism evidence="3 4">
    <name type="scientific">Stieleria varia</name>
    <dbReference type="NCBI Taxonomy" id="2528005"/>
    <lineage>
        <taxon>Bacteria</taxon>
        <taxon>Pseudomonadati</taxon>
        <taxon>Planctomycetota</taxon>
        <taxon>Planctomycetia</taxon>
        <taxon>Pirellulales</taxon>
        <taxon>Pirellulaceae</taxon>
        <taxon>Stieleria</taxon>
    </lineage>
</organism>
<keyword evidence="3" id="KW-0808">Transferase</keyword>
<proteinExistence type="inferred from homology"/>
<evidence type="ECO:0000256" key="1">
    <source>
        <dbReference type="HAMAP-Rule" id="MF_00469"/>
    </source>
</evidence>
<dbReference type="HAMAP" id="MF_00469">
    <property type="entry name" value="TrhO"/>
    <property type="match status" value="1"/>
</dbReference>
<dbReference type="EMBL" id="SJPN01000002">
    <property type="protein sequence ID" value="TWU06455.1"/>
    <property type="molecule type" value="Genomic_DNA"/>
</dbReference>
<keyword evidence="1" id="KW-0819">tRNA processing</keyword>
<dbReference type="AlphaFoldDB" id="A0A5C6B2B6"/>
<dbReference type="CDD" id="cd01518">
    <property type="entry name" value="RHOD_YceA"/>
    <property type="match status" value="1"/>
</dbReference>
<dbReference type="PANTHER" id="PTHR43268">
    <property type="entry name" value="THIOSULFATE SULFURTRANSFERASE/RHODANESE-LIKE DOMAIN-CONTAINING PROTEIN 2"/>
    <property type="match status" value="1"/>
</dbReference>